<dbReference type="Pfam" id="PF01593">
    <property type="entry name" value="Amino_oxidase"/>
    <property type="match status" value="1"/>
</dbReference>
<dbReference type="InterPro" id="IPR036188">
    <property type="entry name" value="FAD/NAD-bd_sf"/>
</dbReference>
<name>A0A9W9LPB1_9EURO</name>
<dbReference type="InterPro" id="IPR002937">
    <property type="entry name" value="Amino_oxidase"/>
</dbReference>
<dbReference type="GO" id="GO:0016491">
    <property type="term" value="F:oxidoreductase activity"/>
    <property type="evidence" value="ECO:0007669"/>
    <property type="project" value="InterPro"/>
</dbReference>
<comment type="caution">
    <text evidence="2">The sequence shown here is derived from an EMBL/GenBank/DDBJ whole genome shotgun (WGS) entry which is preliminary data.</text>
</comment>
<protein>
    <submittedName>
        <fullName evidence="2">Monoamine oxidase N</fullName>
    </submittedName>
</protein>
<dbReference type="OrthoDB" id="7777654at2759"/>
<evidence type="ECO:0000313" key="3">
    <source>
        <dbReference type="Proteomes" id="UP001149163"/>
    </source>
</evidence>
<dbReference type="Proteomes" id="UP001149163">
    <property type="component" value="Unassembled WGS sequence"/>
</dbReference>
<evidence type="ECO:0000259" key="1">
    <source>
        <dbReference type="Pfam" id="PF01593"/>
    </source>
</evidence>
<feature type="domain" description="Amine oxidase" evidence="1">
    <location>
        <begin position="14"/>
        <end position="95"/>
    </location>
</feature>
<proteinExistence type="predicted"/>
<dbReference type="RefSeq" id="XP_056544306.1">
    <property type="nucleotide sequence ID" value="XM_056685564.1"/>
</dbReference>
<organism evidence="2 3">
    <name type="scientific">Penicillium canariense</name>
    <dbReference type="NCBI Taxonomy" id="189055"/>
    <lineage>
        <taxon>Eukaryota</taxon>
        <taxon>Fungi</taxon>
        <taxon>Dikarya</taxon>
        <taxon>Ascomycota</taxon>
        <taxon>Pezizomycotina</taxon>
        <taxon>Eurotiomycetes</taxon>
        <taxon>Eurotiomycetidae</taxon>
        <taxon>Eurotiales</taxon>
        <taxon>Aspergillaceae</taxon>
        <taxon>Penicillium</taxon>
    </lineage>
</organism>
<dbReference type="AlphaFoldDB" id="A0A9W9LPB1"/>
<gene>
    <name evidence="2" type="ORF">N7482_003439</name>
</gene>
<evidence type="ECO:0000313" key="2">
    <source>
        <dbReference type="EMBL" id="KAJ5167845.1"/>
    </source>
</evidence>
<reference evidence="2" key="1">
    <citation type="submission" date="2022-11" db="EMBL/GenBank/DDBJ databases">
        <authorList>
            <person name="Petersen C."/>
        </authorList>
    </citation>
    <scope>NUCLEOTIDE SEQUENCE</scope>
    <source>
        <strain evidence="2">IBT 26290</strain>
    </source>
</reference>
<sequence>MGGLGCIGTTDLHEADGSGRLDYSFSTPVQSVVDRGNEVEVTSREGVDVFKARRLVWTVPLNVLHTLASTPALPALKSEASLNSHLNQVVKCHAKVA</sequence>
<dbReference type="Gene3D" id="3.50.50.60">
    <property type="entry name" value="FAD/NAD(P)-binding domain"/>
    <property type="match status" value="1"/>
</dbReference>
<dbReference type="GeneID" id="81424740"/>
<keyword evidence="3" id="KW-1185">Reference proteome</keyword>
<reference evidence="2" key="2">
    <citation type="journal article" date="2023" name="IMA Fungus">
        <title>Comparative genomic study of the Penicillium genus elucidates a diverse pangenome and 15 lateral gene transfer events.</title>
        <authorList>
            <person name="Petersen C."/>
            <person name="Sorensen T."/>
            <person name="Nielsen M.R."/>
            <person name="Sondergaard T.E."/>
            <person name="Sorensen J.L."/>
            <person name="Fitzpatrick D.A."/>
            <person name="Frisvad J.C."/>
            <person name="Nielsen K.L."/>
        </authorList>
    </citation>
    <scope>NUCLEOTIDE SEQUENCE</scope>
    <source>
        <strain evidence="2">IBT 26290</strain>
    </source>
</reference>
<dbReference type="SUPFAM" id="SSF51905">
    <property type="entry name" value="FAD/NAD(P)-binding domain"/>
    <property type="match status" value="1"/>
</dbReference>
<accession>A0A9W9LPB1</accession>
<dbReference type="EMBL" id="JAPQKN010000002">
    <property type="protein sequence ID" value="KAJ5167845.1"/>
    <property type="molecule type" value="Genomic_DNA"/>
</dbReference>